<gene>
    <name evidence="1" type="ORF">MUO14_02905</name>
</gene>
<accession>A0ABY4H0H3</accession>
<proteinExistence type="predicted"/>
<protein>
    <submittedName>
        <fullName evidence="1">Uncharacterized protein</fullName>
    </submittedName>
</protein>
<name>A0ABY4H0H3_9BACI</name>
<organism evidence="1 2">
    <name type="scientific">Halobacillus shinanisalinarum</name>
    <dbReference type="NCBI Taxonomy" id="2932258"/>
    <lineage>
        <taxon>Bacteria</taxon>
        <taxon>Bacillati</taxon>
        <taxon>Bacillota</taxon>
        <taxon>Bacilli</taxon>
        <taxon>Bacillales</taxon>
        <taxon>Bacillaceae</taxon>
        <taxon>Halobacillus</taxon>
    </lineage>
</organism>
<evidence type="ECO:0000313" key="2">
    <source>
        <dbReference type="Proteomes" id="UP000831880"/>
    </source>
</evidence>
<dbReference type="Proteomes" id="UP000831880">
    <property type="component" value="Chromosome"/>
</dbReference>
<reference evidence="1 2" key="1">
    <citation type="submission" date="2022-04" db="EMBL/GenBank/DDBJ databases">
        <title>Halobacillus sp. isolated from saltern.</title>
        <authorList>
            <person name="Won M."/>
            <person name="Lee C.-M."/>
            <person name="Woen H.-Y."/>
            <person name="Kwon S.-W."/>
        </authorList>
    </citation>
    <scope>NUCLEOTIDE SEQUENCE [LARGE SCALE GENOMIC DNA]</scope>
    <source>
        <strain evidence="1 2">SSTM10-2</strain>
    </source>
</reference>
<dbReference type="RefSeq" id="WP_244753553.1">
    <property type="nucleotide sequence ID" value="NZ_CP095074.1"/>
</dbReference>
<dbReference type="EMBL" id="CP095074">
    <property type="protein sequence ID" value="UOQ93942.1"/>
    <property type="molecule type" value="Genomic_DNA"/>
</dbReference>
<sequence length="56" mass="6571">MTIKNLFKEKCPQCKEHLTVNRTSLLSSQVVKFCPKGHYEKEYHPALESYIETVQD</sequence>
<evidence type="ECO:0000313" key="1">
    <source>
        <dbReference type="EMBL" id="UOQ93942.1"/>
    </source>
</evidence>
<keyword evidence="2" id="KW-1185">Reference proteome</keyword>